<protein>
    <recommendedName>
        <fullName evidence="7">G domain-containing protein</fullName>
    </recommendedName>
</protein>
<dbReference type="Proteomes" id="UP000001056">
    <property type="component" value="Unassembled WGS sequence"/>
</dbReference>
<feature type="domain" description="DUF7656" evidence="3">
    <location>
        <begin position="391"/>
        <end position="487"/>
    </location>
</feature>
<dbReference type="InParanoid" id="Q2H280"/>
<dbReference type="EMBL" id="CH408032">
    <property type="protein sequence ID" value="EAQ87497.1"/>
    <property type="molecule type" value="Genomic_DNA"/>
</dbReference>
<dbReference type="VEuPathDB" id="FungiDB:CHGG_04116"/>
<dbReference type="InterPro" id="IPR027417">
    <property type="entry name" value="P-loop_NTPase"/>
</dbReference>
<dbReference type="OrthoDB" id="8954335at2759"/>
<dbReference type="SUPFAM" id="SSF52540">
    <property type="entry name" value="P-loop containing nucleoside triphosphate hydrolases"/>
    <property type="match status" value="1"/>
</dbReference>
<evidence type="ECO:0000313" key="6">
    <source>
        <dbReference type="Proteomes" id="UP000001056"/>
    </source>
</evidence>
<dbReference type="PANTHER" id="PTHR32046:SF11">
    <property type="entry name" value="IMMUNE-ASSOCIATED NUCLEOTIDE-BINDING PROTEIN 10-LIKE"/>
    <property type="match status" value="1"/>
</dbReference>
<dbReference type="PANTHER" id="PTHR32046">
    <property type="entry name" value="G DOMAIN-CONTAINING PROTEIN"/>
    <property type="match status" value="1"/>
</dbReference>
<dbReference type="HOGENOM" id="CLU_008351_0_0_1"/>
<keyword evidence="6" id="KW-1185">Reference proteome</keyword>
<evidence type="ECO:0000313" key="5">
    <source>
        <dbReference type="EMBL" id="EAQ87497.1"/>
    </source>
</evidence>
<dbReference type="Pfam" id="PF24674">
    <property type="entry name" value="MACPF_SNTX"/>
    <property type="match status" value="1"/>
</dbReference>
<evidence type="ECO:0000259" key="2">
    <source>
        <dbReference type="Pfam" id="PF24674"/>
    </source>
</evidence>
<accession>Q2H280</accession>
<evidence type="ECO:0000259" key="4">
    <source>
        <dbReference type="Pfam" id="PF26633"/>
    </source>
</evidence>
<evidence type="ECO:0008006" key="7">
    <source>
        <dbReference type="Google" id="ProtNLM"/>
    </source>
</evidence>
<dbReference type="RefSeq" id="XP_001223330.1">
    <property type="nucleotide sequence ID" value="XM_001223329.1"/>
</dbReference>
<dbReference type="GeneID" id="4391881"/>
<dbReference type="InterPro" id="IPR056073">
    <property type="entry name" value="DUF7656"/>
</dbReference>
<dbReference type="InterPro" id="IPR056072">
    <property type="entry name" value="SNTX_MACPF/CDC-like_dom"/>
</dbReference>
<feature type="compositionally biased region" description="Low complexity" evidence="1">
    <location>
        <begin position="1200"/>
        <end position="1210"/>
    </location>
</feature>
<feature type="compositionally biased region" description="Basic residues" evidence="1">
    <location>
        <begin position="1180"/>
        <end position="1192"/>
    </location>
</feature>
<organism evidence="5 6">
    <name type="scientific">Chaetomium globosum (strain ATCC 6205 / CBS 148.51 / DSM 1962 / NBRC 6347 / NRRL 1970)</name>
    <name type="common">Soil fungus</name>
    <dbReference type="NCBI Taxonomy" id="306901"/>
    <lineage>
        <taxon>Eukaryota</taxon>
        <taxon>Fungi</taxon>
        <taxon>Dikarya</taxon>
        <taxon>Ascomycota</taxon>
        <taxon>Pezizomycotina</taxon>
        <taxon>Sordariomycetes</taxon>
        <taxon>Sordariomycetidae</taxon>
        <taxon>Sordariales</taxon>
        <taxon>Chaetomiaceae</taxon>
        <taxon>Chaetomium</taxon>
    </lineage>
</organism>
<sequence length="1253" mass="140866">MASGELFRPALGQAAQLGALYDARSDTFVSQPRSLFKQWPPADAVDIRLCRSTDVRTVEVRTFKERCAQLEVDVELGGSILAGLVPVGGCARYLASPNTIRGAHTSLRYNVTTVDERLSLATPGIREQFAFDTLQTDIATHVVIGVRWGANYIVCPNSPGDTGCDKTPEALAIQQLGQILSRPTPGWLEEPAVTPEEQYGFSWSELSVFGDLLSENMPASDNARFQTSRGFIKGLHQRISTTNDAKGTPIQYTLLPLAFLGYFQLLNIRTNLTVHPSNPDSLERFMQHFDDAQTASATLQRYVSRCQRYPIAVPSNHIRDVGKQLQAFIAANKALRVALGRVLRELRSTGVDPDRLGKLLGDFHARETPSFEIRSLAKFTAKMDFVKGILDEGAQYVGFKGRRLDSLLAQNRHDDVYILYFTDAVRRNSEIWADTRNLFSELLKNDHRPKMVVAVDCDALGQSLEKPYICHRRHDRVFVEDLLEHRKVLAVNCVMQYNAGSLDATLTSKPLQRRAVRIPCPHFSCDGTLPCNWICATCQSPVEYGYVDEQLYCECGATPFDCWTFKCNDPTHGSTWASYDKQVLHGQLKDLEPFEDLNILILGETGVGKSTWINAFVNYLTYDSLDDAIQAGRLECLIPCSFSTQLKDPNNPRGRFVQKDIKMGKSQFENDGARGQSATQCTAVYGVTIGKTRVRLIDTPGIGDTRGLEQDNRNMADILKVLRSYDKLHGILVLLKPNAARLTVMFRFCIKQLLTQLHRNAANNIVFGFTNTRGSNYTPGDTFKPLEALLAEYKQVQMGLFEHNVYCFDSESFRYLAARQKGIDMGLVEDNTRSWSRSVSESKRLLKHIRGLTPHQVRSTINLNETRDMIVKLTEPMALIAQKIQTSIAVNNDQVRMLNNAELSRSQLEKSLYVQRETVESYEVGDPRTVCTHGDCVEVRNDFAGRDETVVVYKTMCHRPCYLGGQVKRNQKGDPKLKDCQAMYSNGFCSGCSHNYLDHMHIYYDYRPLTYRHENKDVSKELIKHASDIELQQEAIRLRETAIAEFKVEHAQVQEAAIQFGFFLKRHAIEPYNDATIEYVDHLIQQEKLKVKSGGKKQTLSILEKYKAEHLQKVEALTRAMARGDIDIVLDDQGARQLVDSLYGLPHFGKDLQKIVQVNEMAADAVFREKSCNVSAGQHWGRKERPRNRPRSVRGQPDKPSSSPAVPSPATTGQVTAPRGDAAGPVNQPRGEWDTYVRGAAAKALGYFTSKWR</sequence>
<dbReference type="AlphaFoldDB" id="Q2H280"/>
<dbReference type="eggNOG" id="ENOG502QQZ0">
    <property type="taxonomic scope" value="Eukaryota"/>
</dbReference>
<feature type="domain" description="SNTX MACPF/CDC-like" evidence="2">
    <location>
        <begin position="7"/>
        <end position="260"/>
    </location>
</feature>
<dbReference type="Pfam" id="PF26633">
    <property type="entry name" value="DUF8206"/>
    <property type="match status" value="1"/>
</dbReference>
<reference evidence="6" key="1">
    <citation type="journal article" date="2015" name="Genome Announc.">
        <title>Draft genome sequence of the cellulolytic fungus Chaetomium globosum.</title>
        <authorList>
            <person name="Cuomo C.A."/>
            <person name="Untereiner W.A."/>
            <person name="Ma L.-J."/>
            <person name="Grabherr M."/>
            <person name="Birren B.W."/>
        </authorList>
    </citation>
    <scope>NUCLEOTIDE SEQUENCE [LARGE SCALE GENOMIC DNA]</scope>
    <source>
        <strain evidence="6">ATCC 6205 / CBS 148.51 / DSM 1962 / NBRC 6347 / NRRL 1970</strain>
    </source>
</reference>
<name>Q2H280_CHAGB</name>
<dbReference type="OMA" id="HMHIYYD"/>
<dbReference type="STRING" id="306901.Q2H280"/>
<gene>
    <name evidence="5" type="ORF">CHGG_04116</name>
</gene>
<feature type="domain" description="DUF8206" evidence="4">
    <location>
        <begin position="924"/>
        <end position="1005"/>
    </location>
</feature>
<evidence type="ECO:0000256" key="1">
    <source>
        <dbReference type="SAM" id="MobiDB-lite"/>
    </source>
</evidence>
<dbReference type="Pfam" id="PF24676">
    <property type="entry name" value="DUF7656"/>
    <property type="match status" value="1"/>
</dbReference>
<proteinExistence type="predicted"/>
<feature type="region of interest" description="Disordered" evidence="1">
    <location>
        <begin position="1175"/>
        <end position="1234"/>
    </location>
</feature>
<dbReference type="Gene3D" id="3.40.50.300">
    <property type="entry name" value="P-loop containing nucleotide triphosphate hydrolases"/>
    <property type="match status" value="1"/>
</dbReference>
<evidence type="ECO:0000259" key="3">
    <source>
        <dbReference type="Pfam" id="PF24676"/>
    </source>
</evidence>
<dbReference type="InterPro" id="IPR058519">
    <property type="entry name" value="DUF8206"/>
</dbReference>